<dbReference type="EMBL" id="LXPS01000007">
    <property type="protein sequence ID" value="OAE48252.1"/>
    <property type="molecule type" value="Genomic_DNA"/>
</dbReference>
<dbReference type="Proteomes" id="UP000077098">
    <property type="component" value="Unassembled WGS sequence"/>
</dbReference>
<sequence>MDPFATSSSGRVFHFFIAAVFIFSQILLEMMLEVFDFEGLDAARISSAHLLYLDTVHAHGNQSRKTRYRVIVGIQVFSLMTARVTP</sequence>
<accession>A0A176XFZ8</accession>
<name>A0A176XFZ8_AGRTU</name>
<gene>
    <name evidence="2" type="ORF">A7J57_22960</name>
</gene>
<keyword evidence="1" id="KW-0812">Transmembrane</keyword>
<dbReference type="RefSeq" id="WP_063948031.1">
    <property type="nucleotide sequence ID" value="NZ_LXPS01000007.1"/>
</dbReference>
<organism evidence="2 3">
    <name type="scientific">Agrobacterium tumefaciens</name>
    <dbReference type="NCBI Taxonomy" id="358"/>
    <lineage>
        <taxon>Bacteria</taxon>
        <taxon>Pseudomonadati</taxon>
        <taxon>Pseudomonadota</taxon>
        <taxon>Alphaproteobacteria</taxon>
        <taxon>Hyphomicrobiales</taxon>
        <taxon>Rhizobiaceae</taxon>
        <taxon>Rhizobium/Agrobacterium group</taxon>
        <taxon>Agrobacterium</taxon>
        <taxon>Agrobacterium tumefaciens complex</taxon>
    </lineage>
</organism>
<dbReference type="AlphaFoldDB" id="A0A176XFZ8"/>
<evidence type="ECO:0000313" key="2">
    <source>
        <dbReference type="EMBL" id="OAE48252.1"/>
    </source>
</evidence>
<keyword evidence="1" id="KW-1133">Transmembrane helix</keyword>
<keyword evidence="1" id="KW-0472">Membrane</keyword>
<reference evidence="2 3" key="1">
    <citation type="submission" date="2016-05" db="EMBL/GenBank/DDBJ databases">
        <authorList>
            <person name="Lavstsen T."/>
            <person name="Jespersen J.S."/>
        </authorList>
    </citation>
    <scope>NUCLEOTIDE SEQUENCE [LARGE SCALE GENOMIC DNA]</scope>
    <source>
        <strain evidence="2 3">KCJ1736</strain>
    </source>
</reference>
<feature type="transmembrane region" description="Helical" evidence="1">
    <location>
        <begin position="12"/>
        <end position="32"/>
    </location>
</feature>
<evidence type="ECO:0000256" key="1">
    <source>
        <dbReference type="SAM" id="Phobius"/>
    </source>
</evidence>
<protein>
    <submittedName>
        <fullName evidence="2">Uncharacterized protein</fullName>
    </submittedName>
</protein>
<comment type="caution">
    <text evidence="2">The sequence shown here is derived from an EMBL/GenBank/DDBJ whole genome shotgun (WGS) entry which is preliminary data.</text>
</comment>
<evidence type="ECO:0000313" key="3">
    <source>
        <dbReference type="Proteomes" id="UP000077098"/>
    </source>
</evidence>
<proteinExistence type="predicted"/>